<protein>
    <recommendedName>
        <fullName evidence="2">Transcription regulator Rua1 C-terminal domain-containing protein</fullName>
    </recommendedName>
</protein>
<dbReference type="OrthoDB" id="5595379at2759"/>
<dbReference type="HOGENOM" id="CLU_444855_0_0_1"/>
<accession>A0A0C9WJ99</accession>
<dbReference type="Proteomes" id="UP000054477">
    <property type="component" value="Unassembled WGS sequence"/>
</dbReference>
<dbReference type="PANTHER" id="PTHR28125">
    <property type="entry name" value="MEIOTIC EXPRESSION UP-REGULATED PROTEIN 26"/>
    <property type="match status" value="1"/>
</dbReference>
<evidence type="ECO:0000313" key="4">
    <source>
        <dbReference type="Proteomes" id="UP000054477"/>
    </source>
</evidence>
<name>A0A0C9WJ99_9AGAR</name>
<reference evidence="3 4" key="1">
    <citation type="submission" date="2014-04" db="EMBL/GenBank/DDBJ databases">
        <authorList>
            <consortium name="DOE Joint Genome Institute"/>
            <person name="Kuo A."/>
            <person name="Kohler A."/>
            <person name="Nagy L.G."/>
            <person name="Floudas D."/>
            <person name="Copeland A."/>
            <person name="Barry K.W."/>
            <person name="Cichocki N."/>
            <person name="Veneault-Fourrey C."/>
            <person name="LaButti K."/>
            <person name="Lindquist E.A."/>
            <person name="Lipzen A."/>
            <person name="Lundell T."/>
            <person name="Morin E."/>
            <person name="Murat C."/>
            <person name="Sun H."/>
            <person name="Tunlid A."/>
            <person name="Henrissat B."/>
            <person name="Grigoriev I.V."/>
            <person name="Hibbett D.S."/>
            <person name="Martin F."/>
            <person name="Nordberg H.P."/>
            <person name="Cantor M.N."/>
            <person name="Hua S.X."/>
        </authorList>
    </citation>
    <scope>NUCLEOTIDE SEQUENCE [LARGE SCALE GENOMIC DNA]</scope>
    <source>
        <strain evidence="3 4">LaAM-08-1</strain>
    </source>
</reference>
<dbReference type="InterPro" id="IPR028012">
    <property type="entry name" value="Rua1_C"/>
</dbReference>
<dbReference type="EMBL" id="KN838799">
    <property type="protein sequence ID" value="KIJ94324.1"/>
    <property type="molecule type" value="Genomic_DNA"/>
</dbReference>
<dbReference type="PANTHER" id="PTHR28125:SF2">
    <property type="entry name" value="MEIOTIC EXPRESSION UP-REGULATED PROTEIN 26"/>
    <property type="match status" value="1"/>
</dbReference>
<evidence type="ECO:0000256" key="1">
    <source>
        <dbReference type="SAM" id="MobiDB-lite"/>
    </source>
</evidence>
<keyword evidence="4" id="KW-1185">Reference proteome</keyword>
<dbReference type="AlphaFoldDB" id="A0A0C9WJ99"/>
<dbReference type="Pfam" id="PF14616">
    <property type="entry name" value="Rua1_C"/>
    <property type="match status" value="1"/>
</dbReference>
<organism evidence="3 4">
    <name type="scientific">Laccaria amethystina LaAM-08-1</name>
    <dbReference type="NCBI Taxonomy" id="1095629"/>
    <lineage>
        <taxon>Eukaryota</taxon>
        <taxon>Fungi</taxon>
        <taxon>Dikarya</taxon>
        <taxon>Basidiomycota</taxon>
        <taxon>Agaricomycotina</taxon>
        <taxon>Agaricomycetes</taxon>
        <taxon>Agaricomycetidae</taxon>
        <taxon>Agaricales</taxon>
        <taxon>Agaricineae</taxon>
        <taxon>Hydnangiaceae</taxon>
        <taxon>Laccaria</taxon>
    </lineage>
</organism>
<feature type="region of interest" description="Disordered" evidence="1">
    <location>
        <begin position="362"/>
        <end position="390"/>
    </location>
</feature>
<gene>
    <name evidence="3" type="ORF">K443DRAFT_642140</name>
</gene>
<reference evidence="4" key="2">
    <citation type="submission" date="2015-01" db="EMBL/GenBank/DDBJ databases">
        <title>Evolutionary Origins and Diversification of the Mycorrhizal Mutualists.</title>
        <authorList>
            <consortium name="DOE Joint Genome Institute"/>
            <consortium name="Mycorrhizal Genomics Consortium"/>
            <person name="Kohler A."/>
            <person name="Kuo A."/>
            <person name="Nagy L.G."/>
            <person name="Floudas D."/>
            <person name="Copeland A."/>
            <person name="Barry K.W."/>
            <person name="Cichocki N."/>
            <person name="Veneault-Fourrey C."/>
            <person name="LaButti K."/>
            <person name="Lindquist E.A."/>
            <person name="Lipzen A."/>
            <person name="Lundell T."/>
            <person name="Morin E."/>
            <person name="Murat C."/>
            <person name="Riley R."/>
            <person name="Ohm R."/>
            <person name="Sun H."/>
            <person name="Tunlid A."/>
            <person name="Henrissat B."/>
            <person name="Grigoriev I.V."/>
            <person name="Hibbett D.S."/>
            <person name="Martin F."/>
        </authorList>
    </citation>
    <scope>NUCLEOTIDE SEQUENCE [LARGE SCALE GENOMIC DNA]</scope>
    <source>
        <strain evidence="4">LaAM-08-1</strain>
    </source>
</reference>
<evidence type="ECO:0000259" key="2">
    <source>
        <dbReference type="Pfam" id="PF14616"/>
    </source>
</evidence>
<feature type="compositionally biased region" description="Low complexity" evidence="1">
    <location>
        <begin position="366"/>
        <end position="390"/>
    </location>
</feature>
<feature type="domain" description="Transcription regulator Rua1 C-terminal" evidence="2">
    <location>
        <begin position="456"/>
        <end position="588"/>
    </location>
</feature>
<sequence length="614" mass="67909">MSAHLARLWRLDASPLDSTRSSHSDSTDRFYVSPHRRQLSPLQDTFYASSMSREAEACLHYLYDPQQFLDDFNLLDSEQTRPMHFPSSDNRIYPSSIPPATLNSHRGMFSLDSAATTLFNTPSPPTFGFLSPALTAAHPQTIDMSSSSPLFSAFTYIQEEFSSSPFGCHFDLSLPSNLLYCESDISPVVRAPKAPPALPHQQTPKPGAKSKNVGKRSNRNKPDPTPTFMEKLRCAPDRSDVLPLTSSRLESSSLISLDVPSLQSPCKLNSLEVYHTSSPPEHPVDSEALSAKDQPLQVDGSLLNPITPLRLSDPASLSPLTPLTPSSSLVPDISISLRPKRRLADASSPLIRRKRLRCRALQLPDSSSESSSSDSSASSSSSSPTSSLTLSSSKSISNVIFSMRTLPASIPIASKFPLFYRRFPASSYFQPLDAESPCTLFDVRHPGGNYNMPRGSLDLYTPRFVKGRGTEKVGMCPICVEPAERGGENKKLWFAMKFSAFKCYHMQYAHGISASTGRPFSTPMSLRLIERPKPGKNEKTHIQQGKCHKCDKWVAVEGIKDLESKVMSAIFSLFVKELHWWKHAASCHQGSTIPGECDVYEDDYVLQKLLELEN</sequence>
<dbReference type="STRING" id="1095629.A0A0C9WJ99"/>
<evidence type="ECO:0000313" key="3">
    <source>
        <dbReference type="EMBL" id="KIJ94324.1"/>
    </source>
</evidence>
<proteinExistence type="predicted"/>
<feature type="region of interest" description="Disordered" evidence="1">
    <location>
        <begin position="191"/>
        <end position="234"/>
    </location>
</feature>